<dbReference type="Proteomes" id="UP000003112">
    <property type="component" value="Unassembled WGS sequence"/>
</dbReference>
<dbReference type="EMBL" id="AEPD01000017">
    <property type="protein sequence ID" value="EFU31223.1"/>
    <property type="molecule type" value="Genomic_DNA"/>
</dbReference>
<keyword evidence="2" id="KW-1185">Reference proteome</keyword>
<accession>E6K5V1</accession>
<organism evidence="1 2">
    <name type="scientific">Segatella buccae ATCC 33574</name>
    <dbReference type="NCBI Taxonomy" id="873513"/>
    <lineage>
        <taxon>Bacteria</taxon>
        <taxon>Pseudomonadati</taxon>
        <taxon>Bacteroidota</taxon>
        <taxon>Bacteroidia</taxon>
        <taxon>Bacteroidales</taxon>
        <taxon>Prevotellaceae</taxon>
        <taxon>Segatella</taxon>
    </lineage>
</organism>
<dbReference type="STRING" id="873513.HMPREF6485_0939"/>
<gene>
    <name evidence="1" type="ORF">HMPREF6485_0939</name>
</gene>
<comment type="caution">
    <text evidence="1">The sequence shown here is derived from an EMBL/GenBank/DDBJ whole genome shotgun (WGS) entry which is preliminary data.</text>
</comment>
<name>E6K5V1_9BACT</name>
<sequence>MEGEYKHSIQKVHNKEYLIKNACYSVTKYYLCKQNNKRSLLGRKQRSQVARSFPNRYQFSCTNKVTSLFSDRYIFIIILHCNYGPFAIPFGLFQTCFRAKICVNEIQTADYQSLEKIVKIAYLRPIGLLVANVASREVENE</sequence>
<protein>
    <submittedName>
        <fullName evidence="1">Uncharacterized protein</fullName>
    </submittedName>
</protein>
<reference evidence="1 2" key="1">
    <citation type="submission" date="2010-10" db="EMBL/GenBank/DDBJ databases">
        <authorList>
            <person name="Muzny D."/>
            <person name="Qin X."/>
            <person name="Deng J."/>
            <person name="Jiang H."/>
            <person name="Liu Y."/>
            <person name="Qu J."/>
            <person name="Song X.-Z."/>
            <person name="Zhang L."/>
            <person name="Thornton R."/>
            <person name="Coyle M."/>
            <person name="Francisco L."/>
            <person name="Jackson L."/>
            <person name="Javaid M."/>
            <person name="Korchina V."/>
            <person name="Kovar C."/>
            <person name="Mata R."/>
            <person name="Mathew T."/>
            <person name="Ngo R."/>
            <person name="Nguyen L."/>
            <person name="Nguyen N."/>
            <person name="Okwuonu G."/>
            <person name="Ongeri F."/>
            <person name="Pham C."/>
            <person name="Simmons D."/>
            <person name="Wilczek-Boney K."/>
            <person name="Hale W."/>
            <person name="Jakkamsetti A."/>
            <person name="Pham P."/>
            <person name="Ruth R."/>
            <person name="San Lucas F."/>
            <person name="Warren J."/>
            <person name="Zhang J."/>
            <person name="Zhao Z."/>
            <person name="Zhou C."/>
            <person name="Zhu D."/>
            <person name="Lee S."/>
            <person name="Bess C."/>
            <person name="Blankenburg K."/>
            <person name="Forbes L."/>
            <person name="Fu Q."/>
            <person name="Gubbala S."/>
            <person name="Hirani K."/>
            <person name="Jayaseelan J.C."/>
            <person name="Lara F."/>
            <person name="Munidasa M."/>
            <person name="Palculict T."/>
            <person name="Patil S."/>
            <person name="Pu L.-L."/>
            <person name="Saada N."/>
            <person name="Tang L."/>
            <person name="Weissenberger G."/>
            <person name="Zhu Y."/>
            <person name="Hemphill L."/>
            <person name="Shang Y."/>
            <person name="Youmans B."/>
            <person name="Ayvaz T."/>
            <person name="Ross M."/>
            <person name="Santibanez J."/>
            <person name="Aqrawi P."/>
            <person name="Gross S."/>
            <person name="Joshi V."/>
            <person name="Fowler G."/>
            <person name="Nazareth L."/>
            <person name="Reid J."/>
            <person name="Worley K."/>
            <person name="Petrosino J."/>
            <person name="Highlander S."/>
            <person name="Gibbs R."/>
        </authorList>
    </citation>
    <scope>NUCLEOTIDE SEQUENCE [LARGE SCALE GENOMIC DNA]</scope>
    <source>
        <strain evidence="1 2">ATCC 33574</strain>
    </source>
</reference>
<evidence type="ECO:0000313" key="1">
    <source>
        <dbReference type="EMBL" id="EFU31223.1"/>
    </source>
</evidence>
<dbReference type="HOGENOM" id="CLU_1823594_0_0_10"/>
<evidence type="ECO:0000313" key="2">
    <source>
        <dbReference type="Proteomes" id="UP000003112"/>
    </source>
</evidence>
<proteinExistence type="predicted"/>
<dbReference type="AlphaFoldDB" id="E6K5V1"/>